<dbReference type="PROSITE" id="PS50977">
    <property type="entry name" value="HTH_TETR_2"/>
    <property type="match status" value="1"/>
</dbReference>
<keyword evidence="2 4" id="KW-0238">DNA-binding</keyword>
<dbReference type="GO" id="GO:0003700">
    <property type="term" value="F:DNA-binding transcription factor activity"/>
    <property type="evidence" value="ECO:0007669"/>
    <property type="project" value="TreeGrafter"/>
</dbReference>
<proteinExistence type="predicted"/>
<comment type="caution">
    <text evidence="6">The sequence shown here is derived from an EMBL/GenBank/DDBJ whole genome shotgun (WGS) entry which is preliminary data.</text>
</comment>
<dbReference type="InterPro" id="IPR001647">
    <property type="entry name" value="HTH_TetR"/>
</dbReference>
<accession>A0A7X6LWH5</accession>
<dbReference type="InterPro" id="IPR041347">
    <property type="entry name" value="MftR_C"/>
</dbReference>
<reference evidence="6 7" key="1">
    <citation type="submission" date="2020-04" db="EMBL/GenBank/DDBJ databases">
        <title>MicrobeNet Type strains.</title>
        <authorList>
            <person name="Nicholson A.C."/>
        </authorList>
    </citation>
    <scope>NUCLEOTIDE SEQUENCE [LARGE SCALE GENOMIC DNA]</scope>
    <source>
        <strain evidence="6 7">DSM 44445</strain>
    </source>
</reference>
<sequence>MPRSGKQARRRLQEAALELYRDRGYDRTTTAEIAARAGVTERTFFRHFPDKREVLFGNEAEIRVLLTDAVRTAPAGLSPLDVLLHAFRAAGRIIAEQRSFSVPRSEVIAATPALRERELAKFALLTEALATALRERGVADRSAGLAARTGWAAFEQATAEWMRDPSVDVDEHLDRAFADLRALATPV</sequence>
<organism evidence="6 7">
    <name type="scientific">Nocardia veterana</name>
    <dbReference type="NCBI Taxonomy" id="132249"/>
    <lineage>
        <taxon>Bacteria</taxon>
        <taxon>Bacillati</taxon>
        <taxon>Actinomycetota</taxon>
        <taxon>Actinomycetes</taxon>
        <taxon>Mycobacteriales</taxon>
        <taxon>Nocardiaceae</taxon>
        <taxon>Nocardia</taxon>
    </lineage>
</organism>
<evidence type="ECO:0000256" key="3">
    <source>
        <dbReference type="ARBA" id="ARBA00023163"/>
    </source>
</evidence>
<keyword evidence="1" id="KW-0805">Transcription regulation</keyword>
<gene>
    <name evidence="6" type="ORF">HGA07_09490</name>
</gene>
<dbReference type="EMBL" id="JAAXPE010000007">
    <property type="protein sequence ID" value="NKY85856.1"/>
    <property type="molecule type" value="Genomic_DNA"/>
</dbReference>
<dbReference type="PRINTS" id="PR00455">
    <property type="entry name" value="HTHTETR"/>
</dbReference>
<name>A0A7X6LWH5_9NOCA</name>
<feature type="DNA-binding region" description="H-T-H motif" evidence="4">
    <location>
        <begin position="29"/>
        <end position="48"/>
    </location>
</feature>
<evidence type="ECO:0000313" key="6">
    <source>
        <dbReference type="EMBL" id="NKY85856.1"/>
    </source>
</evidence>
<evidence type="ECO:0000256" key="1">
    <source>
        <dbReference type="ARBA" id="ARBA00023015"/>
    </source>
</evidence>
<dbReference type="Pfam" id="PF17754">
    <property type="entry name" value="TetR_C_14"/>
    <property type="match status" value="1"/>
</dbReference>
<dbReference type="InterPro" id="IPR023772">
    <property type="entry name" value="DNA-bd_HTH_TetR-type_CS"/>
</dbReference>
<dbReference type="InterPro" id="IPR050109">
    <property type="entry name" value="HTH-type_TetR-like_transc_reg"/>
</dbReference>
<evidence type="ECO:0000313" key="7">
    <source>
        <dbReference type="Proteomes" id="UP000523447"/>
    </source>
</evidence>
<evidence type="ECO:0000256" key="2">
    <source>
        <dbReference type="ARBA" id="ARBA00023125"/>
    </source>
</evidence>
<keyword evidence="3" id="KW-0804">Transcription</keyword>
<dbReference type="PANTHER" id="PTHR30055:SF238">
    <property type="entry name" value="MYCOFACTOCIN BIOSYNTHESIS TRANSCRIPTIONAL REGULATOR MFTR-RELATED"/>
    <property type="match status" value="1"/>
</dbReference>
<feature type="domain" description="HTH tetR-type" evidence="5">
    <location>
        <begin position="6"/>
        <end position="66"/>
    </location>
</feature>
<dbReference type="PROSITE" id="PS01081">
    <property type="entry name" value="HTH_TETR_1"/>
    <property type="match status" value="1"/>
</dbReference>
<dbReference type="InterPro" id="IPR009057">
    <property type="entry name" value="Homeodomain-like_sf"/>
</dbReference>
<keyword evidence="7" id="KW-1185">Reference proteome</keyword>
<dbReference type="Proteomes" id="UP000523447">
    <property type="component" value="Unassembled WGS sequence"/>
</dbReference>
<dbReference type="PANTHER" id="PTHR30055">
    <property type="entry name" value="HTH-TYPE TRANSCRIPTIONAL REGULATOR RUTR"/>
    <property type="match status" value="1"/>
</dbReference>
<evidence type="ECO:0000259" key="5">
    <source>
        <dbReference type="PROSITE" id="PS50977"/>
    </source>
</evidence>
<dbReference type="AlphaFoldDB" id="A0A7X6LWH5"/>
<dbReference type="SUPFAM" id="SSF46689">
    <property type="entry name" value="Homeodomain-like"/>
    <property type="match status" value="1"/>
</dbReference>
<dbReference type="Pfam" id="PF00440">
    <property type="entry name" value="TetR_N"/>
    <property type="match status" value="1"/>
</dbReference>
<dbReference type="GO" id="GO:0000976">
    <property type="term" value="F:transcription cis-regulatory region binding"/>
    <property type="evidence" value="ECO:0007669"/>
    <property type="project" value="TreeGrafter"/>
</dbReference>
<protein>
    <submittedName>
        <fullName evidence="6">TetR family transcriptional regulator</fullName>
    </submittedName>
</protein>
<dbReference type="Gene3D" id="1.10.357.10">
    <property type="entry name" value="Tetracycline Repressor, domain 2"/>
    <property type="match status" value="1"/>
</dbReference>
<dbReference type="RefSeq" id="WP_040721588.1">
    <property type="nucleotide sequence ID" value="NZ_CAWPHS010000067.1"/>
</dbReference>
<evidence type="ECO:0000256" key="4">
    <source>
        <dbReference type="PROSITE-ProRule" id="PRU00335"/>
    </source>
</evidence>